<feature type="binding site" evidence="12">
    <location>
        <position position="199"/>
    </location>
    <ligand>
        <name>[4Fe-4S] cluster</name>
        <dbReference type="ChEBI" id="CHEBI:49883"/>
        <note>ligand shared between dimeric partners</note>
    </ligand>
</feature>
<comment type="subcellular location">
    <subcellularLocation>
        <location evidence="2">Cytoplasm</location>
        <location evidence="2">Cytoskeleton</location>
        <location evidence="2">Cilium axoneme</location>
    </subcellularLocation>
    <subcellularLocation>
        <location evidence="1">Cytoplasm</location>
        <location evidence="1">Cytoskeleton</location>
        <location evidence="1">Microtubule organizing center</location>
        <location evidence="1">Centrosome</location>
        <location evidence="1">Centriole</location>
    </subcellularLocation>
</comment>
<dbReference type="HAMAP" id="MF_02040">
    <property type="entry name" value="Mrp_NBP35"/>
    <property type="match status" value="1"/>
</dbReference>
<comment type="subunit">
    <text evidence="11">Heterotetramer of 2 NUBP1 and 2 NUBP2 chains. Interacts with KIFC1. Interacts with NUBP1.</text>
</comment>
<keyword evidence="6 12" id="KW-0547">Nucleotide-binding</keyword>
<evidence type="ECO:0000256" key="8">
    <source>
        <dbReference type="ARBA" id="ARBA00023004"/>
    </source>
</evidence>
<protein>
    <recommendedName>
        <fullName evidence="12">Cytosolic Fe-S cluster assembly factor NUBP2 homolog</fullName>
    </recommendedName>
</protein>
<dbReference type="EMBL" id="CAJNOC010000828">
    <property type="protein sequence ID" value="CAF0807655.1"/>
    <property type="molecule type" value="Genomic_DNA"/>
</dbReference>
<dbReference type="FunFam" id="3.40.50.300:FF:000796">
    <property type="entry name" value="Cytosolic Fe-S cluster assembly factor NUBP2"/>
    <property type="match status" value="1"/>
</dbReference>
<gene>
    <name evidence="13" type="ORF">OXX778_LOCUS6804</name>
</gene>
<evidence type="ECO:0000256" key="6">
    <source>
        <dbReference type="ARBA" id="ARBA00022741"/>
    </source>
</evidence>
<evidence type="ECO:0000256" key="4">
    <source>
        <dbReference type="ARBA" id="ARBA00022490"/>
    </source>
</evidence>
<keyword evidence="3 12" id="KW-0004">4Fe-4S</keyword>
<feature type="binding site" evidence="12">
    <location>
        <begin position="20"/>
        <end position="27"/>
    </location>
    <ligand>
        <name>ATP</name>
        <dbReference type="ChEBI" id="CHEBI:30616"/>
    </ligand>
</feature>
<dbReference type="Pfam" id="PF10609">
    <property type="entry name" value="ParA"/>
    <property type="match status" value="1"/>
</dbReference>
<evidence type="ECO:0000256" key="11">
    <source>
        <dbReference type="ARBA" id="ARBA00065349"/>
    </source>
</evidence>
<dbReference type="SUPFAM" id="SSF52540">
    <property type="entry name" value="P-loop containing nucleoside triphosphate hydrolases"/>
    <property type="match status" value="1"/>
</dbReference>
<dbReference type="GO" id="GO:0005814">
    <property type="term" value="C:centriole"/>
    <property type="evidence" value="ECO:0007669"/>
    <property type="project" value="UniProtKB-SubCell"/>
</dbReference>
<comment type="similarity">
    <text evidence="12">Belongs to the Mrp/NBP35 ATP-binding proteins family. NUBP2/CFD1 subfamily.</text>
</comment>
<dbReference type="PANTHER" id="PTHR23264:SF19">
    <property type="entry name" value="CYTOSOLIC FE-S CLUSTER ASSEMBLY FACTOR NUBP2"/>
    <property type="match status" value="1"/>
</dbReference>
<comment type="cofactor">
    <cofactor evidence="12">
        <name>[4Fe-4S] cluster</name>
        <dbReference type="ChEBI" id="CHEBI:49883"/>
    </cofactor>
    <text evidence="12">Binds 4 [4Fe-4S] clusters per heterotetramer. Contains two stable clusters in the N-termini of NUBP1 and two labile, bridging clusters between subunits of the NUBP1-NUBP2 heterotetramer.</text>
</comment>
<dbReference type="InterPro" id="IPR028600">
    <property type="entry name" value="NUBP2/Cfd1_eukaryotes"/>
</dbReference>
<dbReference type="GO" id="GO:0140663">
    <property type="term" value="F:ATP-dependent FeS chaperone activity"/>
    <property type="evidence" value="ECO:0007669"/>
    <property type="project" value="InterPro"/>
</dbReference>
<comment type="function">
    <text evidence="10">Component of the cytosolic iron-sulfur (Fe/S) protein assembly (CIA) machinery. Required for maturation of extramitochondrial Fe-S proteins. The NUBP1-NUBP2 heterotetramer forms a Fe-S scaffold complex, mediating the de novo assembly of an Fe-S cluster and its transfer to target apoproteins. Negatively regulates cilium formation and structure.</text>
</comment>
<evidence type="ECO:0000256" key="2">
    <source>
        <dbReference type="ARBA" id="ARBA00004430"/>
    </source>
</evidence>
<evidence type="ECO:0000256" key="3">
    <source>
        <dbReference type="ARBA" id="ARBA00022485"/>
    </source>
</evidence>
<dbReference type="PANTHER" id="PTHR23264">
    <property type="entry name" value="NUCLEOTIDE-BINDING PROTEIN NBP35 YEAST -RELATED"/>
    <property type="match status" value="1"/>
</dbReference>
<keyword evidence="5 12" id="KW-0479">Metal-binding</keyword>
<reference evidence="13" key="1">
    <citation type="submission" date="2021-02" db="EMBL/GenBank/DDBJ databases">
        <authorList>
            <person name="Nowell W R."/>
        </authorList>
    </citation>
    <scope>NUCLEOTIDE SEQUENCE</scope>
    <source>
        <strain evidence="13">Ploen Becks lab</strain>
    </source>
</reference>
<name>A0A813SZV7_9BILA</name>
<dbReference type="OrthoDB" id="1741334at2759"/>
<accession>A0A813SZV7</accession>
<feature type="binding site" evidence="12">
    <location>
        <position position="196"/>
    </location>
    <ligand>
        <name>[4Fe-4S] cluster</name>
        <dbReference type="ChEBI" id="CHEBI:49883"/>
        <note>ligand shared between dimeric partners</note>
    </ligand>
</feature>
<dbReference type="GO" id="GO:0005634">
    <property type="term" value="C:nucleus"/>
    <property type="evidence" value="ECO:0007669"/>
    <property type="project" value="UniProtKB-ARBA"/>
</dbReference>
<dbReference type="CDD" id="cd02037">
    <property type="entry name" value="Mrp_NBP35"/>
    <property type="match status" value="1"/>
</dbReference>
<evidence type="ECO:0000256" key="5">
    <source>
        <dbReference type="ARBA" id="ARBA00022723"/>
    </source>
</evidence>
<keyword evidence="9 12" id="KW-0411">Iron-sulfur</keyword>
<comment type="caution">
    <text evidence="13">The sequence shown here is derived from an EMBL/GenBank/DDBJ whole genome shotgun (WGS) entry which is preliminary data.</text>
</comment>
<dbReference type="InterPro" id="IPR027417">
    <property type="entry name" value="P-loop_NTPase"/>
</dbReference>
<keyword evidence="14" id="KW-1185">Reference proteome</keyword>
<evidence type="ECO:0000256" key="12">
    <source>
        <dbReference type="HAMAP-Rule" id="MF_03039"/>
    </source>
</evidence>
<dbReference type="HAMAP" id="MF_03039">
    <property type="entry name" value="NUBP2"/>
    <property type="match status" value="1"/>
</dbReference>
<dbReference type="AlphaFoldDB" id="A0A813SZV7"/>
<dbReference type="GO" id="GO:0051539">
    <property type="term" value="F:4 iron, 4 sulfur cluster binding"/>
    <property type="evidence" value="ECO:0007669"/>
    <property type="project" value="UniProtKB-UniRule"/>
</dbReference>
<evidence type="ECO:0000256" key="9">
    <source>
        <dbReference type="ARBA" id="ARBA00023014"/>
    </source>
</evidence>
<organism evidence="13 14">
    <name type="scientific">Brachionus calyciflorus</name>
    <dbReference type="NCBI Taxonomy" id="104777"/>
    <lineage>
        <taxon>Eukaryota</taxon>
        <taxon>Metazoa</taxon>
        <taxon>Spiralia</taxon>
        <taxon>Gnathifera</taxon>
        <taxon>Rotifera</taxon>
        <taxon>Eurotatoria</taxon>
        <taxon>Monogononta</taxon>
        <taxon>Pseudotrocha</taxon>
        <taxon>Ploima</taxon>
        <taxon>Brachionidae</taxon>
        <taxon>Brachionus</taxon>
    </lineage>
</organism>
<dbReference type="GO" id="GO:0005524">
    <property type="term" value="F:ATP binding"/>
    <property type="evidence" value="ECO:0007669"/>
    <property type="project" value="UniProtKB-KW"/>
</dbReference>
<evidence type="ECO:0000256" key="7">
    <source>
        <dbReference type="ARBA" id="ARBA00022840"/>
    </source>
</evidence>
<dbReference type="GO" id="GO:0046872">
    <property type="term" value="F:metal ion binding"/>
    <property type="evidence" value="ECO:0007669"/>
    <property type="project" value="UniProtKB-KW"/>
</dbReference>
<evidence type="ECO:0000313" key="14">
    <source>
        <dbReference type="Proteomes" id="UP000663879"/>
    </source>
</evidence>
<evidence type="ECO:0000256" key="10">
    <source>
        <dbReference type="ARBA" id="ARBA00053368"/>
    </source>
</evidence>
<dbReference type="GO" id="GO:0016226">
    <property type="term" value="P:iron-sulfur cluster assembly"/>
    <property type="evidence" value="ECO:0007669"/>
    <property type="project" value="UniProtKB-UniRule"/>
</dbReference>
<proteinExistence type="inferred from homology"/>
<keyword evidence="7 12" id="KW-0067">ATP-binding</keyword>
<keyword evidence="8 12" id="KW-0408">Iron</keyword>
<dbReference type="GO" id="GO:0005829">
    <property type="term" value="C:cytosol"/>
    <property type="evidence" value="ECO:0007669"/>
    <property type="project" value="TreeGrafter"/>
</dbReference>
<dbReference type="GO" id="GO:0005930">
    <property type="term" value="C:axoneme"/>
    <property type="evidence" value="ECO:0007669"/>
    <property type="project" value="UniProtKB-SubCell"/>
</dbReference>
<evidence type="ECO:0000313" key="13">
    <source>
        <dbReference type="EMBL" id="CAF0807655.1"/>
    </source>
</evidence>
<keyword evidence="4 12" id="KW-0963">Cytoplasm</keyword>
<dbReference type="Gene3D" id="3.40.50.300">
    <property type="entry name" value="P-loop containing nucleotide triphosphate hydrolases"/>
    <property type="match status" value="1"/>
</dbReference>
<sequence length="264" mass="29225">MEVDDQQISKIKKVFLILSGKGGVGKSSVTTQLAFALYEKGYKVGVLDVDLCGPSIPKMFNLENGVINQSESGWIPVYYDNEKRLGVISIGFLLNSKSDAVIWRGPKKNSMIKKFMTDVVWGDLDYLLIDTPPGTSDEHLAVMENIRSINYSDYSAVLVTTPQNLSVNDVRREITFCHKVGIPITGIIENMSGFTCPNCKDCTYLFTRQGGKILAEKSNCTFLGAIPIDPNLTRCIENGLDFLTTLKDSPCYSNIKEITDKILA</sequence>
<dbReference type="Proteomes" id="UP000663879">
    <property type="component" value="Unassembled WGS sequence"/>
</dbReference>
<dbReference type="InterPro" id="IPR000808">
    <property type="entry name" value="Mrp-like_CS"/>
</dbReference>
<evidence type="ECO:0000256" key="1">
    <source>
        <dbReference type="ARBA" id="ARBA00004114"/>
    </source>
</evidence>
<dbReference type="InterPro" id="IPR033756">
    <property type="entry name" value="YlxH/NBP35"/>
</dbReference>
<dbReference type="InterPro" id="IPR019591">
    <property type="entry name" value="Mrp/NBP35_ATP-bd"/>
</dbReference>
<dbReference type="PROSITE" id="PS01215">
    <property type="entry name" value="MRP"/>
    <property type="match status" value="1"/>
</dbReference>